<comment type="caution">
    <text evidence="2">The sequence shown here is derived from an EMBL/GenBank/DDBJ whole genome shotgun (WGS) entry which is preliminary data.</text>
</comment>
<feature type="transmembrane region" description="Helical" evidence="1">
    <location>
        <begin position="177"/>
        <end position="199"/>
    </location>
</feature>
<dbReference type="Proteomes" id="UP001150266">
    <property type="component" value="Unassembled WGS sequence"/>
</dbReference>
<name>A0A9W9A3E1_9AGAR</name>
<evidence type="ECO:0000313" key="3">
    <source>
        <dbReference type="Proteomes" id="UP001150266"/>
    </source>
</evidence>
<accession>A0A9W9A3E1</accession>
<keyword evidence="1" id="KW-1133">Transmembrane helix</keyword>
<dbReference type="OrthoDB" id="3357408at2759"/>
<sequence>MADTLGISEAQILGLFIASVFWGMLLITFVQTIRYLLWDSDAKGGQFKRLSTINWSMLVVALLLMALSTFDVSLGLMHSIEAFIFYTGPGGSTARFTGLTDWVNVLKTCNVVFGKVISDGVLIFRCWAVCNHNILIVVFPILLWMGYLGTGIFVIYLEASAGNPRVLLTGGMSKITPSITAGWTMSLTNNIITTGIIVYRIWRVDKSNALYGIQTQESATQGSRSLFGSKKRQRTKLQNIIRIVIESGMMYTTTAFITFITFVVGSNSFYPTSDAELQILAIAFNLIIIRISTRPSGSGDYSTSVQSASQTFPLQKFSSATKGTVDTVPTQESLSIY</sequence>
<feature type="transmembrane region" description="Helical" evidence="1">
    <location>
        <begin position="53"/>
        <end position="76"/>
    </location>
</feature>
<feature type="transmembrane region" description="Helical" evidence="1">
    <location>
        <begin position="134"/>
        <end position="157"/>
    </location>
</feature>
<evidence type="ECO:0000313" key="2">
    <source>
        <dbReference type="EMBL" id="KAJ4473572.1"/>
    </source>
</evidence>
<reference evidence="2" key="1">
    <citation type="submission" date="2022-08" db="EMBL/GenBank/DDBJ databases">
        <title>A Global Phylogenomic Analysis of the Shiitake Genus Lentinula.</title>
        <authorList>
            <consortium name="DOE Joint Genome Institute"/>
            <person name="Sierra-Patev S."/>
            <person name="Min B."/>
            <person name="Naranjo-Ortiz M."/>
            <person name="Looney B."/>
            <person name="Konkel Z."/>
            <person name="Slot J.C."/>
            <person name="Sakamoto Y."/>
            <person name="Steenwyk J.L."/>
            <person name="Rokas A."/>
            <person name="Carro J."/>
            <person name="Camarero S."/>
            <person name="Ferreira P."/>
            <person name="Molpeceres G."/>
            <person name="Ruiz-Duenas F.J."/>
            <person name="Serrano A."/>
            <person name="Henrissat B."/>
            <person name="Drula E."/>
            <person name="Hughes K.W."/>
            <person name="Mata J.L."/>
            <person name="Ishikawa N.K."/>
            <person name="Vargas-Isla R."/>
            <person name="Ushijima S."/>
            <person name="Smith C.A."/>
            <person name="Ahrendt S."/>
            <person name="Andreopoulos W."/>
            <person name="He G."/>
            <person name="Labutti K."/>
            <person name="Lipzen A."/>
            <person name="Ng V."/>
            <person name="Riley R."/>
            <person name="Sandor L."/>
            <person name="Barry K."/>
            <person name="Martinez A.T."/>
            <person name="Xiao Y."/>
            <person name="Gibbons J.G."/>
            <person name="Terashima K."/>
            <person name="Grigoriev I.V."/>
            <person name="Hibbett D.S."/>
        </authorList>
    </citation>
    <scope>NUCLEOTIDE SEQUENCE</scope>
    <source>
        <strain evidence="2">JLM2183</strain>
    </source>
</reference>
<proteinExistence type="predicted"/>
<protein>
    <submittedName>
        <fullName evidence="2">Uncharacterized protein</fullName>
    </submittedName>
</protein>
<feature type="transmembrane region" description="Helical" evidence="1">
    <location>
        <begin position="277"/>
        <end position="293"/>
    </location>
</feature>
<keyword evidence="3" id="KW-1185">Reference proteome</keyword>
<dbReference type="EMBL" id="JAOTPV010000017">
    <property type="protein sequence ID" value="KAJ4473572.1"/>
    <property type="molecule type" value="Genomic_DNA"/>
</dbReference>
<evidence type="ECO:0000256" key="1">
    <source>
        <dbReference type="SAM" id="Phobius"/>
    </source>
</evidence>
<dbReference type="AlphaFoldDB" id="A0A9W9A3E1"/>
<gene>
    <name evidence="2" type="ORF">J3R30DRAFT_692967</name>
</gene>
<feature type="transmembrane region" description="Helical" evidence="1">
    <location>
        <begin position="240"/>
        <end position="265"/>
    </location>
</feature>
<feature type="transmembrane region" description="Helical" evidence="1">
    <location>
        <begin position="12"/>
        <end position="33"/>
    </location>
</feature>
<keyword evidence="1" id="KW-0812">Transmembrane</keyword>
<organism evidence="2 3">
    <name type="scientific">Lentinula aciculospora</name>
    <dbReference type="NCBI Taxonomy" id="153920"/>
    <lineage>
        <taxon>Eukaryota</taxon>
        <taxon>Fungi</taxon>
        <taxon>Dikarya</taxon>
        <taxon>Basidiomycota</taxon>
        <taxon>Agaricomycotina</taxon>
        <taxon>Agaricomycetes</taxon>
        <taxon>Agaricomycetidae</taxon>
        <taxon>Agaricales</taxon>
        <taxon>Marasmiineae</taxon>
        <taxon>Omphalotaceae</taxon>
        <taxon>Lentinula</taxon>
    </lineage>
</organism>
<keyword evidence="1" id="KW-0472">Membrane</keyword>